<dbReference type="Proteomes" id="UP000271010">
    <property type="component" value="Unassembled WGS sequence"/>
</dbReference>
<dbReference type="AlphaFoldDB" id="A0A3M9MW50"/>
<dbReference type="RefSeq" id="WP_123132855.1">
    <property type="nucleotide sequence ID" value="NZ_RJJE01000009.1"/>
</dbReference>
<evidence type="ECO:0000313" key="2">
    <source>
        <dbReference type="Proteomes" id="UP000271010"/>
    </source>
</evidence>
<reference evidence="1 2" key="1">
    <citation type="submission" date="2018-11" db="EMBL/GenBank/DDBJ databases">
        <title>Rufibacter latericius sp. nov., isolated from water in Baiyang Lake.</title>
        <authorList>
            <person name="Yang Y."/>
        </authorList>
    </citation>
    <scope>NUCLEOTIDE SEQUENCE [LARGE SCALE GENOMIC DNA]</scope>
    <source>
        <strain evidence="1 2">MCC P1</strain>
    </source>
</reference>
<sequence>MKDSRSILKQILSGAINPQEAAEALRGASPPIIAFKEVDGTYSIGEAGKFKLNDMEEGLTEAQFQERTKYGQVYIIEWKNS</sequence>
<accession>A0A3M9MW50</accession>
<gene>
    <name evidence="1" type="ORF">EFA69_09545</name>
</gene>
<dbReference type="EMBL" id="RJJE01000009">
    <property type="protein sequence ID" value="RNI29772.1"/>
    <property type="molecule type" value="Genomic_DNA"/>
</dbReference>
<evidence type="ECO:0000313" key="1">
    <source>
        <dbReference type="EMBL" id="RNI29772.1"/>
    </source>
</evidence>
<organism evidence="1 2">
    <name type="scientific">Rufibacter immobilis</name>
    <dbReference type="NCBI Taxonomy" id="1348778"/>
    <lineage>
        <taxon>Bacteria</taxon>
        <taxon>Pseudomonadati</taxon>
        <taxon>Bacteroidota</taxon>
        <taxon>Cytophagia</taxon>
        <taxon>Cytophagales</taxon>
        <taxon>Hymenobacteraceae</taxon>
        <taxon>Rufibacter</taxon>
    </lineage>
</organism>
<keyword evidence="2" id="KW-1185">Reference proteome</keyword>
<name>A0A3M9MW50_9BACT</name>
<protein>
    <submittedName>
        <fullName evidence="1">Uncharacterized protein</fullName>
    </submittedName>
</protein>
<comment type="caution">
    <text evidence="1">The sequence shown here is derived from an EMBL/GenBank/DDBJ whole genome shotgun (WGS) entry which is preliminary data.</text>
</comment>
<proteinExistence type="predicted"/>